<sequence length="205" mass="22134">MSSIRIVIFAKAPLAGLAKTRLIPVLGEEGSARLAARMLRHTVTEALAAEVGEVELCVTPAPNAPEWQVWRDLAWTVDWQPQGDGDLGARLAMATQRCLAERGAVLLIGTDCPGLTRDQLREAAVRLQSHDAVIIPSTDGGYVLLGLTQYRPRVFQGISWSTDTVAFETLCQIGALGWTVAQLPMLRDIDEPADLVALPPGWLAS</sequence>
<dbReference type="EMBL" id="CATWFT010000004">
    <property type="protein sequence ID" value="CAJ0723280.1"/>
    <property type="molecule type" value="Genomic_DNA"/>
</dbReference>
<name>A0ABM9ILD6_RALPI</name>
<keyword evidence="1" id="KW-0548">Nucleotidyltransferase</keyword>
<dbReference type="SUPFAM" id="SSF53448">
    <property type="entry name" value="Nucleotide-diphospho-sugar transferases"/>
    <property type="match status" value="1"/>
</dbReference>
<dbReference type="InterPro" id="IPR018641">
    <property type="entry name" value="Trfase_1_rSAM/seldom-assoc"/>
</dbReference>
<dbReference type="PANTHER" id="PTHR36529">
    <property type="entry name" value="SLL1095 PROTEIN"/>
    <property type="match status" value="1"/>
</dbReference>
<dbReference type="Pfam" id="PF09837">
    <property type="entry name" value="DUF2064"/>
    <property type="match status" value="1"/>
</dbReference>
<organism evidence="1 2">
    <name type="scientific">Ralstonia pickettii</name>
    <name type="common">Burkholderia pickettii</name>
    <dbReference type="NCBI Taxonomy" id="329"/>
    <lineage>
        <taxon>Bacteria</taxon>
        <taxon>Pseudomonadati</taxon>
        <taxon>Pseudomonadota</taxon>
        <taxon>Betaproteobacteria</taxon>
        <taxon>Burkholderiales</taxon>
        <taxon>Burkholderiaceae</taxon>
        <taxon>Ralstonia</taxon>
    </lineage>
</organism>
<comment type="caution">
    <text evidence="1">The sequence shown here is derived from an EMBL/GenBank/DDBJ whole genome shotgun (WGS) entry which is preliminary data.</text>
</comment>
<accession>A0ABM9ILD6</accession>
<dbReference type="NCBIfam" id="TIGR04282">
    <property type="entry name" value="glyco_like_cofC"/>
    <property type="match status" value="1"/>
</dbReference>
<dbReference type="EC" id="2.7.7.68" evidence="1"/>
<dbReference type="Proteomes" id="UP001189303">
    <property type="component" value="Unassembled WGS sequence"/>
</dbReference>
<reference evidence="1 2" key="1">
    <citation type="submission" date="2023-07" db="EMBL/GenBank/DDBJ databases">
        <authorList>
            <person name="Peeters C."/>
        </authorList>
    </citation>
    <scope>NUCLEOTIDE SEQUENCE [LARGE SCALE GENOMIC DNA]</scope>
    <source>
        <strain evidence="1 2">R-38712</strain>
    </source>
</reference>
<evidence type="ECO:0000313" key="1">
    <source>
        <dbReference type="EMBL" id="CAJ0723280.1"/>
    </source>
</evidence>
<dbReference type="Gene3D" id="3.90.550.10">
    <property type="entry name" value="Spore Coat Polysaccharide Biosynthesis Protein SpsA, Chain A"/>
    <property type="match status" value="1"/>
</dbReference>
<keyword evidence="1" id="KW-0808">Transferase</keyword>
<evidence type="ECO:0000313" key="2">
    <source>
        <dbReference type="Proteomes" id="UP001189303"/>
    </source>
</evidence>
<dbReference type="InterPro" id="IPR029044">
    <property type="entry name" value="Nucleotide-diphossugar_trans"/>
</dbReference>
<dbReference type="PANTHER" id="PTHR36529:SF1">
    <property type="entry name" value="GLYCOSYLTRANSFERASE"/>
    <property type="match status" value="1"/>
</dbReference>
<dbReference type="GO" id="GO:0043814">
    <property type="term" value="F:phospholactate guanylyltransferase activity"/>
    <property type="evidence" value="ECO:0007669"/>
    <property type="project" value="UniProtKB-EC"/>
</dbReference>
<gene>
    <name evidence="1" type="primary">fbiD</name>
    <name evidence="1" type="ORF">R38712_01828</name>
</gene>
<protein>
    <submittedName>
        <fullName evidence="1">Phosphoenolpyruvate guanylyltransferase</fullName>
        <ecNumber evidence="1">2.7.7.68</ecNumber>
    </submittedName>
</protein>
<proteinExistence type="predicted"/>
<dbReference type="RefSeq" id="WP_316886799.1">
    <property type="nucleotide sequence ID" value="NZ_CATWFT010000004.1"/>
</dbReference>
<keyword evidence="2" id="KW-1185">Reference proteome</keyword>